<dbReference type="OrthoDB" id="4823039at2"/>
<evidence type="ECO:0000256" key="4">
    <source>
        <dbReference type="PROSITE-ProRule" id="PRU00335"/>
    </source>
</evidence>
<proteinExistence type="predicted"/>
<dbReference type="PANTHER" id="PTHR30055:SF234">
    <property type="entry name" value="HTH-TYPE TRANSCRIPTIONAL REGULATOR BETI"/>
    <property type="match status" value="1"/>
</dbReference>
<dbReference type="RefSeq" id="WP_069111349.1">
    <property type="nucleotide sequence ID" value="NZ_FNUC01000004.1"/>
</dbReference>
<dbReference type="AlphaFoldDB" id="A0A1H5PYL2"/>
<evidence type="ECO:0000313" key="6">
    <source>
        <dbReference type="EMBL" id="SEF18896.1"/>
    </source>
</evidence>
<dbReference type="InterPro" id="IPR009057">
    <property type="entry name" value="Homeodomain-like_sf"/>
</dbReference>
<dbReference type="InterPro" id="IPR050109">
    <property type="entry name" value="HTH-type_TetR-like_transc_reg"/>
</dbReference>
<keyword evidence="2 4" id="KW-0238">DNA-binding</keyword>
<feature type="DNA-binding region" description="H-T-H motif" evidence="4">
    <location>
        <begin position="43"/>
        <end position="62"/>
    </location>
</feature>
<keyword evidence="1" id="KW-0805">Transcription regulation</keyword>
<protein>
    <submittedName>
        <fullName evidence="6">DNA-binding transcriptional regulator, AcrR family</fullName>
    </submittedName>
</protein>
<keyword evidence="7" id="KW-1185">Reference proteome</keyword>
<sequence>MPEEPRKRRYDSLRRETQALQTRAEIAQAARRLFVTQGWAATTVRDVAREAGVSAPTVYAAYQNKTGLIRALADAAGLSADPAQQLAELEDPATDPAGQLAAMASFDRRLYERAGDIIVMIRDAGRSEPDLAAIYTNGRKNADRTRRQVFESWPPGSLRDGLDLPTAVDIYAAICNIDAYTTFVNERGWTPGRIEQWWREALPRELLDPGRA</sequence>
<evidence type="ECO:0000259" key="5">
    <source>
        <dbReference type="PROSITE" id="PS50977"/>
    </source>
</evidence>
<dbReference type="Pfam" id="PF00440">
    <property type="entry name" value="TetR_N"/>
    <property type="match status" value="1"/>
</dbReference>
<dbReference type="PANTHER" id="PTHR30055">
    <property type="entry name" value="HTH-TYPE TRANSCRIPTIONAL REGULATOR RUTR"/>
    <property type="match status" value="1"/>
</dbReference>
<dbReference type="SUPFAM" id="SSF46689">
    <property type="entry name" value="Homeodomain-like"/>
    <property type="match status" value="1"/>
</dbReference>
<dbReference type="PRINTS" id="PR00455">
    <property type="entry name" value="HTHTETR"/>
</dbReference>
<dbReference type="Proteomes" id="UP000181980">
    <property type="component" value="Unassembled WGS sequence"/>
</dbReference>
<feature type="domain" description="HTH tetR-type" evidence="5">
    <location>
        <begin position="20"/>
        <end position="80"/>
    </location>
</feature>
<reference evidence="7" key="1">
    <citation type="submission" date="2016-10" db="EMBL/GenBank/DDBJ databases">
        <authorList>
            <person name="Varghese N."/>
            <person name="Submissions S."/>
        </authorList>
    </citation>
    <scope>NUCLEOTIDE SEQUENCE [LARGE SCALE GENOMIC DNA]</scope>
    <source>
        <strain evidence="7">DSM 45237</strain>
    </source>
</reference>
<dbReference type="EMBL" id="FNUC01000004">
    <property type="protein sequence ID" value="SEF18896.1"/>
    <property type="molecule type" value="Genomic_DNA"/>
</dbReference>
<evidence type="ECO:0000313" key="7">
    <source>
        <dbReference type="Proteomes" id="UP000181980"/>
    </source>
</evidence>
<gene>
    <name evidence="6" type="ORF">SAMN04488561_6967</name>
</gene>
<organism evidence="6 7">
    <name type="scientific">Jiangella alba</name>
    <dbReference type="NCBI Taxonomy" id="561176"/>
    <lineage>
        <taxon>Bacteria</taxon>
        <taxon>Bacillati</taxon>
        <taxon>Actinomycetota</taxon>
        <taxon>Actinomycetes</taxon>
        <taxon>Jiangellales</taxon>
        <taxon>Jiangellaceae</taxon>
        <taxon>Jiangella</taxon>
    </lineage>
</organism>
<evidence type="ECO:0000256" key="1">
    <source>
        <dbReference type="ARBA" id="ARBA00023015"/>
    </source>
</evidence>
<evidence type="ECO:0000256" key="2">
    <source>
        <dbReference type="ARBA" id="ARBA00023125"/>
    </source>
</evidence>
<dbReference type="PROSITE" id="PS50977">
    <property type="entry name" value="HTH_TETR_2"/>
    <property type="match status" value="1"/>
</dbReference>
<dbReference type="STRING" id="561176.SAMN04488561_6967"/>
<accession>A0A1H5PYL2</accession>
<dbReference type="InterPro" id="IPR001647">
    <property type="entry name" value="HTH_TetR"/>
</dbReference>
<dbReference type="GO" id="GO:0000976">
    <property type="term" value="F:transcription cis-regulatory region binding"/>
    <property type="evidence" value="ECO:0007669"/>
    <property type="project" value="TreeGrafter"/>
</dbReference>
<keyword evidence="3" id="KW-0804">Transcription</keyword>
<name>A0A1H5PYL2_9ACTN</name>
<evidence type="ECO:0000256" key="3">
    <source>
        <dbReference type="ARBA" id="ARBA00023163"/>
    </source>
</evidence>
<dbReference type="Gene3D" id="1.10.357.10">
    <property type="entry name" value="Tetracycline Repressor, domain 2"/>
    <property type="match status" value="1"/>
</dbReference>
<dbReference type="GO" id="GO:0003700">
    <property type="term" value="F:DNA-binding transcription factor activity"/>
    <property type="evidence" value="ECO:0007669"/>
    <property type="project" value="TreeGrafter"/>
</dbReference>